<feature type="chain" id="PRO_5004200879" evidence="1">
    <location>
        <begin position="22"/>
        <end position="302"/>
    </location>
</feature>
<dbReference type="Proteomes" id="UP000009168">
    <property type="component" value="Unassembled WGS sequence"/>
</dbReference>
<dbReference type="HOGENOM" id="CLU_944876_0_0_1"/>
<dbReference type="KEGG" id="tet:TTHERM_01043130"/>
<dbReference type="GeneID" id="7842703"/>
<evidence type="ECO:0000256" key="1">
    <source>
        <dbReference type="SAM" id="SignalP"/>
    </source>
</evidence>
<protein>
    <submittedName>
        <fullName evidence="2">Uncharacterized protein</fullName>
    </submittedName>
</protein>
<accession>Q22CJ6</accession>
<dbReference type="AlphaFoldDB" id="Q22CJ6"/>
<keyword evidence="1" id="KW-0732">Signal</keyword>
<dbReference type="InParanoid" id="Q22CJ6"/>
<keyword evidence="3" id="KW-1185">Reference proteome</keyword>
<dbReference type="RefSeq" id="XP_001030659.1">
    <property type="nucleotide sequence ID" value="XM_001030659.1"/>
</dbReference>
<reference evidence="3" key="1">
    <citation type="journal article" date="2006" name="PLoS Biol.">
        <title>Macronuclear genome sequence of the ciliate Tetrahymena thermophila, a model eukaryote.</title>
        <authorList>
            <person name="Eisen J.A."/>
            <person name="Coyne R.S."/>
            <person name="Wu M."/>
            <person name="Wu D."/>
            <person name="Thiagarajan M."/>
            <person name="Wortman J.R."/>
            <person name="Badger J.H."/>
            <person name="Ren Q."/>
            <person name="Amedeo P."/>
            <person name="Jones K.M."/>
            <person name="Tallon L.J."/>
            <person name="Delcher A.L."/>
            <person name="Salzberg S.L."/>
            <person name="Silva J.C."/>
            <person name="Haas B.J."/>
            <person name="Majoros W.H."/>
            <person name="Farzad M."/>
            <person name="Carlton J.M."/>
            <person name="Smith R.K. Jr."/>
            <person name="Garg J."/>
            <person name="Pearlman R.E."/>
            <person name="Karrer K.M."/>
            <person name="Sun L."/>
            <person name="Manning G."/>
            <person name="Elde N.C."/>
            <person name="Turkewitz A.P."/>
            <person name="Asai D.J."/>
            <person name="Wilkes D.E."/>
            <person name="Wang Y."/>
            <person name="Cai H."/>
            <person name="Collins K."/>
            <person name="Stewart B.A."/>
            <person name="Lee S.R."/>
            <person name="Wilamowska K."/>
            <person name="Weinberg Z."/>
            <person name="Ruzzo W.L."/>
            <person name="Wloga D."/>
            <person name="Gaertig J."/>
            <person name="Frankel J."/>
            <person name="Tsao C.-C."/>
            <person name="Gorovsky M.A."/>
            <person name="Keeling P.J."/>
            <person name="Waller R.F."/>
            <person name="Patron N.J."/>
            <person name="Cherry J.M."/>
            <person name="Stover N.A."/>
            <person name="Krieger C.J."/>
            <person name="del Toro C."/>
            <person name="Ryder H.F."/>
            <person name="Williamson S.C."/>
            <person name="Barbeau R.A."/>
            <person name="Hamilton E.P."/>
            <person name="Orias E."/>
        </authorList>
    </citation>
    <scope>NUCLEOTIDE SEQUENCE [LARGE SCALE GENOMIC DNA]</scope>
    <source>
        <strain evidence="3">SB210</strain>
    </source>
</reference>
<sequence>MKYQNIVLGILLIASVTIAESLNPSEEQVKIIDGEEFVQTPYGLMLRECVQNVPSGSYVQESEDGSVFIINDQKNFSKRLERNEKCVKNNPARKLKDSVKQFDGWLDYGDWYVPENTKLSKFESFYSVPNTPIGKNDQYLFYFIAAQNNDNSGSGHSVIQPVLSYTLEGWYFQSWNCCPSGQAINAPAVKNITPHDQVYGSIEVKNSQITIISQNKFGEQSLLTVDSNGRNFDWIAATLETYHVIECNDYPFGKMTYSQMNVTLSDGTQAVPQWDTTGFTECAGNTKIIDPKTITIQHNFRD</sequence>
<gene>
    <name evidence="2" type="ORF">TTHERM_01043130</name>
</gene>
<organism evidence="2 3">
    <name type="scientific">Tetrahymena thermophila (strain SB210)</name>
    <dbReference type="NCBI Taxonomy" id="312017"/>
    <lineage>
        <taxon>Eukaryota</taxon>
        <taxon>Sar</taxon>
        <taxon>Alveolata</taxon>
        <taxon>Ciliophora</taxon>
        <taxon>Intramacronucleata</taxon>
        <taxon>Oligohymenophorea</taxon>
        <taxon>Hymenostomatida</taxon>
        <taxon>Tetrahymenina</taxon>
        <taxon>Tetrahymenidae</taxon>
        <taxon>Tetrahymena</taxon>
    </lineage>
</organism>
<feature type="signal peptide" evidence="1">
    <location>
        <begin position="1"/>
        <end position="21"/>
    </location>
</feature>
<name>Q22CJ6_TETTS</name>
<dbReference type="EMBL" id="GG662496">
    <property type="protein sequence ID" value="EAR82996.1"/>
    <property type="molecule type" value="Genomic_DNA"/>
</dbReference>
<evidence type="ECO:0000313" key="3">
    <source>
        <dbReference type="Proteomes" id="UP000009168"/>
    </source>
</evidence>
<evidence type="ECO:0000313" key="2">
    <source>
        <dbReference type="EMBL" id="EAR82996.1"/>
    </source>
</evidence>
<proteinExistence type="predicted"/>